<gene>
    <name evidence="1" type="ORF">HNR67_001615</name>
</gene>
<proteinExistence type="predicted"/>
<dbReference type="NCBIfam" id="NF047352">
    <property type="entry name" value="P_loop_sacsin"/>
    <property type="match status" value="1"/>
</dbReference>
<dbReference type="Proteomes" id="UP000533598">
    <property type="component" value="Unassembled WGS sequence"/>
</dbReference>
<dbReference type="AlphaFoldDB" id="A0A7W7C6R3"/>
<dbReference type="RefSeq" id="WP_185001462.1">
    <property type="nucleotide sequence ID" value="NZ_JACHMH010000001.1"/>
</dbReference>
<evidence type="ECO:0000313" key="1">
    <source>
        <dbReference type="EMBL" id="MBB4675497.1"/>
    </source>
</evidence>
<evidence type="ECO:0008006" key="3">
    <source>
        <dbReference type="Google" id="ProtNLM"/>
    </source>
</evidence>
<dbReference type="SUPFAM" id="SSF55874">
    <property type="entry name" value="ATPase domain of HSP90 chaperone/DNA topoisomerase II/histidine kinase"/>
    <property type="match status" value="1"/>
</dbReference>
<evidence type="ECO:0000313" key="2">
    <source>
        <dbReference type="Proteomes" id="UP000533598"/>
    </source>
</evidence>
<accession>A0A7W7C6R3</accession>
<keyword evidence="2" id="KW-1185">Reference proteome</keyword>
<comment type="caution">
    <text evidence="1">The sequence shown here is derived from an EMBL/GenBank/DDBJ whole genome shotgun (WGS) entry which is preliminary data.</text>
</comment>
<name>A0A7W7C6R3_9PSEU</name>
<sequence length="976" mass="104536">MNELFRADELRQATLAAWASSPTRFREDANAEDDLRYGGYRDRLFVELAQNAADAAGAGGILRATVADGELRVANTGAPLDAEGVAALASLRASAKRSGGVGQFGVGFAAVLAVSTEPSVRSAAGGVRFSAADTLTAVQALPELAAELADRDNAVPVLRLPWPVDPSPLPSGFDTEVRLPLSDVDGQALLDQLAGQAEDLLLALPGLSRIEVADQVWTRTDHPDGTTELHTPDGPKRWALHRESGQLGEEVLLGLGVEARRRTGWTVCWAVRLDESGQPRPAGSDVLYAPTPTDERLSLPARLFAGLPIEPSRRRLAPSPAADAVLRAAAACYPQLLLALPANSRTALVPLPEFPLSEVDEKLRELVLTALSNAEWLVGADEDTVLSPRQACLLDVAAPELVELLGPSLGGLLPAELAEAEHLRALQAVGVRRIRLPEVVATVAGVDRAPEWWHRLYTALAPVAEVDSTAREELGALPVPLVDGRTVTGPRGVLLPEVAADILTAMSTVDIGLRVVHPDAAHRLLERLGARQVGAAELLDELRPAVERSVEDLEAGLDTAALTEVVLRLVDLAGLRRGEAPWLSALALPDEHGDPRRADELLLPGSPLRAVLAQDSPLDVVAAEVAQRWAPSLLTAIGVLDSFPIIVDENPTGPEHDLPDEQEWWDELAAAHPAGEGPRQIIAVGDLDLVAEEHWPEALRLLAADPLAWQALRLRDGHTAWWLSRFALIGGRPPRDWRRADVDELNGLYEVVPAEGLSDELLALLGVRDSVEVSDVDDAIDVLARLADPDRLVREGVVLRAHEALADAVSQGRVDPAEVDPPAAVRSLAGTVVATERALVLDGPWWLAVLDPAEVVAGGEASPLADLLDLPTSDGDEVVSDSRVQPWAELDGVVESCDLLGLDYPDGDLHVHEELVVLLDEVRHTVPWWLDPDGELHTTEDPQGLARALAWTLDRWEDRHLLAALLADPTAPTLLR</sequence>
<dbReference type="EMBL" id="JACHMH010000001">
    <property type="protein sequence ID" value="MBB4675497.1"/>
    <property type="molecule type" value="Genomic_DNA"/>
</dbReference>
<organism evidence="1 2">
    <name type="scientific">Crossiella cryophila</name>
    <dbReference type="NCBI Taxonomy" id="43355"/>
    <lineage>
        <taxon>Bacteria</taxon>
        <taxon>Bacillati</taxon>
        <taxon>Actinomycetota</taxon>
        <taxon>Actinomycetes</taxon>
        <taxon>Pseudonocardiales</taxon>
        <taxon>Pseudonocardiaceae</taxon>
        <taxon>Crossiella</taxon>
    </lineage>
</organism>
<protein>
    <recommendedName>
        <fullName evidence="3">Molecular chaperone Hsp90</fullName>
    </recommendedName>
</protein>
<dbReference type="InterPro" id="IPR036890">
    <property type="entry name" value="HATPase_C_sf"/>
</dbReference>
<reference evidence="1 2" key="1">
    <citation type="submission" date="2020-08" db="EMBL/GenBank/DDBJ databases">
        <title>Sequencing the genomes of 1000 actinobacteria strains.</title>
        <authorList>
            <person name="Klenk H.-P."/>
        </authorList>
    </citation>
    <scope>NUCLEOTIDE SEQUENCE [LARGE SCALE GENOMIC DNA]</scope>
    <source>
        <strain evidence="1 2">DSM 44230</strain>
    </source>
</reference>